<dbReference type="PROSITE" id="PS50883">
    <property type="entry name" value="EAL"/>
    <property type="match status" value="1"/>
</dbReference>
<dbReference type="Pfam" id="PF00990">
    <property type="entry name" value="GGDEF"/>
    <property type="match status" value="1"/>
</dbReference>
<keyword evidence="1" id="KW-0472">Membrane</keyword>
<organism evidence="4">
    <name type="scientific">uncultured Frankineae bacterium</name>
    <dbReference type="NCBI Taxonomy" id="437475"/>
    <lineage>
        <taxon>Bacteria</taxon>
        <taxon>Bacillati</taxon>
        <taxon>Actinomycetota</taxon>
        <taxon>Actinomycetes</taxon>
        <taxon>Frankiales</taxon>
        <taxon>environmental samples</taxon>
    </lineage>
</organism>
<dbReference type="FunFam" id="3.30.70.270:FF:000001">
    <property type="entry name" value="Diguanylate cyclase domain protein"/>
    <property type="match status" value="1"/>
</dbReference>
<dbReference type="NCBIfam" id="TIGR00254">
    <property type="entry name" value="GGDEF"/>
    <property type="match status" value="1"/>
</dbReference>
<dbReference type="InterPro" id="IPR029787">
    <property type="entry name" value="Nucleotide_cyclase"/>
</dbReference>
<name>A0A6J4L8E8_9ACTN</name>
<feature type="transmembrane region" description="Helical" evidence="1">
    <location>
        <begin position="12"/>
        <end position="30"/>
    </location>
</feature>
<dbReference type="InterPro" id="IPR043128">
    <property type="entry name" value="Rev_trsase/Diguanyl_cyclase"/>
</dbReference>
<feature type="domain" description="EAL" evidence="2">
    <location>
        <begin position="409"/>
        <end position="662"/>
    </location>
</feature>
<feature type="transmembrane region" description="Helical" evidence="1">
    <location>
        <begin position="42"/>
        <end position="63"/>
    </location>
</feature>
<dbReference type="PANTHER" id="PTHR44757">
    <property type="entry name" value="DIGUANYLATE CYCLASE DGCP"/>
    <property type="match status" value="1"/>
</dbReference>
<evidence type="ECO:0000256" key="1">
    <source>
        <dbReference type="SAM" id="Phobius"/>
    </source>
</evidence>
<reference evidence="4" key="1">
    <citation type="submission" date="2020-02" db="EMBL/GenBank/DDBJ databases">
        <authorList>
            <person name="Meier V. D."/>
        </authorList>
    </citation>
    <scope>NUCLEOTIDE SEQUENCE</scope>
    <source>
        <strain evidence="4">AVDCRST_MAG16</strain>
    </source>
</reference>
<feature type="transmembrane region" description="Helical" evidence="1">
    <location>
        <begin position="110"/>
        <end position="131"/>
    </location>
</feature>
<dbReference type="PROSITE" id="PS50887">
    <property type="entry name" value="GGDEF"/>
    <property type="match status" value="1"/>
</dbReference>
<sequence length="686" mass="73779">MEQLPTAARRFITTIVVMGSVALGVVLVAGAGQTSGRQSAAVCLLLAALVFVGELRPIVIARGDARDEITVSTTFALALLFVGPLWVAMAVHGGAVALQDTRSRKGAVKVLFNAAQYVLTVLVARVTFALLSGHPLLEGGPLRLPEDLPAALAAGAAFLLVNKCLTCVVAALVAGKPFLGLLRSDVRFELATSGVLLTFSPVVAAAAHLSLWLVPLLLLPIEAIHRSAQLAADREWEALHDGLTGLPNRALFRLRVQRACEASRRSGRPFAVILLDLDHFKEINDTLGHHVGDDLLRVVATRLQDSVRPDDTVARLGGDEFVILVTDLAVGEQACDVATRLIDALVEPFLVDDVRLEIGASLGVALHPDHGDHVDLLLQRADIALYGAKVERGRYKLYEAADDVHTPARLTLAAELREGMERGELFLQHQPKVDVLSGTVVGFESLVRWRHPERGVVMPDQFLPVVENTGLITPLTLTVLDLALSAVAEWRAAGHDVTVAVNLSVRHLTDLGLPRQVDEALRKHGVPASALVLEVTETLIMSDPVRATDVLRLLRELGVALAVDDYGTGYSSLAYLRRLDVHELKIDRSFVKHITSDEGHATIVRSTIEMGHNLGLRLVAEGVEDAATLDLLRGWGCGVAQGYHLSRPLDLAAVLPWLGDRATRRLPALVADEPQIPLALGGRLAC</sequence>
<dbReference type="CDD" id="cd01949">
    <property type="entry name" value="GGDEF"/>
    <property type="match status" value="1"/>
</dbReference>
<dbReference type="SMART" id="SM00052">
    <property type="entry name" value="EAL"/>
    <property type="match status" value="1"/>
</dbReference>
<feature type="transmembrane region" description="Helical" evidence="1">
    <location>
        <begin position="195"/>
        <end position="219"/>
    </location>
</feature>
<dbReference type="SUPFAM" id="SSF55073">
    <property type="entry name" value="Nucleotide cyclase"/>
    <property type="match status" value="1"/>
</dbReference>
<dbReference type="Gene3D" id="3.20.20.450">
    <property type="entry name" value="EAL domain"/>
    <property type="match status" value="1"/>
</dbReference>
<dbReference type="Pfam" id="PF00563">
    <property type="entry name" value="EAL"/>
    <property type="match status" value="1"/>
</dbReference>
<evidence type="ECO:0000313" key="4">
    <source>
        <dbReference type="EMBL" id="CAA9322020.1"/>
    </source>
</evidence>
<dbReference type="SUPFAM" id="SSF141868">
    <property type="entry name" value="EAL domain-like"/>
    <property type="match status" value="1"/>
</dbReference>
<keyword evidence="1" id="KW-0812">Transmembrane</keyword>
<evidence type="ECO:0000259" key="3">
    <source>
        <dbReference type="PROSITE" id="PS50887"/>
    </source>
</evidence>
<dbReference type="InterPro" id="IPR052155">
    <property type="entry name" value="Biofilm_reg_signaling"/>
</dbReference>
<feature type="domain" description="GGDEF" evidence="3">
    <location>
        <begin position="268"/>
        <end position="402"/>
    </location>
</feature>
<dbReference type="InterPro" id="IPR001633">
    <property type="entry name" value="EAL_dom"/>
</dbReference>
<evidence type="ECO:0000259" key="2">
    <source>
        <dbReference type="PROSITE" id="PS50883"/>
    </source>
</evidence>
<dbReference type="EMBL" id="CADCUE010000066">
    <property type="protein sequence ID" value="CAA9322020.1"/>
    <property type="molecule type" value="Genomic_DNA"/>
</dbReference>
<dbReference type="PANTHER" id="PTHR44757:SF2">
    <property type="entry name" value="BIOFILM ARCHITECTURE MAINTENANCE PROTEIN MBAA"/>
    <property type="match status" value="1"/>
</dbReference>
<gene>
    <name evidence="4" type="ORF">AVDCRST_MAG16-843</name>
</gene>
<feature type="transmembrane region" description="Helical" evidence="1">
    <location>
        <begin position="151"/>
        <end position="174"/>
    </location>
</feature>
<dbReference type="SMART" id="SM00267">
    <property type="entry name" value="GGDEF"/>
    <property type="match status" value="1"/>
</dbReference>
<dbReference type="CDD" id="cd01948">
    <property type="entry name" value="EAL"/>
    <property type="match status" value="1"/>
</dbReference>
<dbReference type="InterPro" id="IPR035919">
    <property type="entry name" value="EAL_sf"/>
</dbReference>
<keyword evidence="1" id="KW-1133">Transmembrane helix</keyword>
<proteinExistence type="predicted"/>
<accession>A0A6J4L8E8</accession>
<dbReference type="AlphaFoldDB" id="A0A6J4L8E8"/>
<protein>
    <submittedName>
        <fullName evidence="4">Diguanylate cyclase/phosphodiesterase (GGDEF &amp; EAL domains) with PAS/PAC sensor(S)</fullName>
    </submittedName>
</protein>
<feature type="transmembrane region" description="Helical" evidence="1">
    <location>
        <begin position="75"/>
        <end position="98"/>
    </location>
</feature>
<dbReference type="Gene3D" id="3.30.70.270">
    <property type="match status" value="1"/>
</dbReference>
<dbReference type="InterPro" id="IPR000160">
    <property type="entry name" value="GGDEF_dom"/>
</dbReference>